<dbReference type="InterPro" id="IPR049804">
    <property type="entry name" value="Choice_anch_L"/>
</dbReference>
<evidence type="ECO:0000256" key="1">
    <source>
        <dbReference type="SAM" id="SignalP"/>
    </source>
</evidence>
<dbReference type="Proteomes" id="UP001203687">
    <property type="component" value="Unassembled WGS sequence"/>
</dbReference>
<sequence length="1614" mass="177572">MTFLKKSLSLFACFLCCTLGAQQISIDNSFTEQELIENNLVQGCVETSNIESQINGQVNGFNSFAYFERAGSNFPFENGIMLSTGNAISGGNTENTAILNEGQPNWTTDPDLETALGITGTLNATSIEFDFISAANQIQFNYILASEEYFGNFPCEYSDGFAFLIKEAGTSDPYTNIAIIPGTTTPVNTNTIHDEIVGFCDASNAQYFEGFNLGDTNYNGRTTVMTASATIQPNVQYHIKLVIADQTDRNYDSAVFIEGNSFNASVDLGSDIQTCADEVTLDGNIENPQATYAWFLNNVLIGGATQPTLNVSQSGDYRVEVEIPLAGSTCLIEDAIVVTLSSTQSAEPISDYELCDDLSGDETEVFDLSTKDSDVIASVPASNYSISYHTTANDAQTGTNAVSGTFQNTSNPQTIFVRIEDATNGCLAFQNFDLIVNPLPVITTPTLLLVCDDATADGFTTIDLSQKDDEITNGNFDLEVTYHYTQNDADNGINAIPLPYVNTNTTETLFVNVSNVNTGCSITTTLDIEVLNNPVINTENHYIDACDSDHDGFATFDLTSIIDDVLEGLTGVSVTFHETQEDADLGINPIADETNYANTVSNEQVVFIRVEDNNTGCASTTPIEVHTNLLLTATNIRDFAFCDEDNDGVEEFNLSNIAEIFIDDVEDVMEYDIAIEFYETEDDRNNQINPIDQTVPFTPSSNPQTIYITLTSPNCQEISQFDLIINPIIEFPPIDNQTVCDTDQDGLTTIDLSQFDILVTNNLTTDFTVSYYATEEDANSGSNALPTLYSNTSNPLTVYTRIAENLTACADINSFNIEVLPAPLSNQPTDIIICDDDQDAVSIIDLDAKISEIVSDTTNRVITFHTTLNDADTSSNAIGNTAAYPASTNSLFVRIENTITGCYTTESFEVIVNTLPNFTAISNYKICEDFSDGIGDFIFETKDIEILNGQTGKEVLYFLNQSDADANTNAIDKTSVYQNSSNPQTIIARVQNITDTSCYGTASFTIEVGTNPEYNVPVDWFVCDDISNDGSESFDLNLKVQEISEGINDNLDITFYTSLSDAENLTNALPLQYTNTLNPQRIFAVIDNGTICNAITSFELNVIQSPDANPASPISMCDEDYDGIVVFDLTQAEFDILDVRQDDITVTYFETTNDLESNTNAISDPSQYTNLTNPQTVFIRVTNTISDCFVSVPLELDVNLPPAIHDFETYDICDTATQTTDLTEINSSLLDQTANVLVNYYASETDARNQENALDTIYTYQTTNDTLFARVEFSTTHCFTIYEFNLQVNPLPIANQPNNIEACDDDFDGFYVFDLSEQNAQILGGQNPNAFTVSYYLDDILAEEGLDPLEATYEAMTNETIYARVENNTTGCYSITEFLTVVFEKPVVDIEDQVICLDNLPLIVSANTNNAGDTYLWSTNEITPEIEITDIGTYSVTVTSVNGCETTRVFTVSESEAAIIEITETVDFSDPNNITVTVSGIGNYLYQLDDNEPQESSTFENVSLGYHTITIIDLNGCSEVSKEIVVIDAPKFFTPNNDSYFDTWHITGVETLTGTIVYIYDRYGKLLKTLDSNDKGWDGFYNGHLMPANDYWFVADVRKNNISFQVKGHFSLRL</sequence>
<accession>A0ABT0HB68</accession>
<dbReference type="Pfam" id="PF13585">
    <property type="entry name" value="CHU_C"/>
    <property type="match status" value="1"/>
</dbReference>
<proteinExistence type="predicted"/>
<protein>
    <submittedName>
        <fullName evidence="2">T9SS type B sorting domain-containing protein</fullName>
    </submittedName>
</protein>
<evidence type="ECO:0000313" key="2">
    <source>
        <dbReference type="EMBL" id="MCK8481613.1"/>
    </source>
</evidence>
<feature type="signal peptide" evidence="1">
    <location>
        <begin position="1"/>
        <end position="21"/>
    </location>
</feature>
<dbReference type="EMBL" id="JALPQF010000013">
    <property type="protein sequence ID" value="MCK8481613.1"/>
    <property type="molecule type" value="Genomic_DNA"/>
</dbReference>
<comment type="caution">
    <text evidence="2">The sequence shown here is derived from an EMBL/GenBank/DDBJ whole genome shotgun (WGS) entry which is preliminary data.</text>
</comment>
<reference evidence="2" key="1">
    <citation type="submission" date="2022-04" db="EMBL/GenBank/DDBJ databases">
        <authorList>
            <person name="Ren T."/>
        </authorList>
    </citation>
    <scope>NUCLEOTIDE SEQUENCE</scope>
    <source>
        <strain evidence="2">F63249</strain>
    </source>
</reference>
<dbReference type="NCBIfam" id="TIGR04131">
    <property type="entry name" value="Bac_Flav_CTERM"/>
    <property type="match status" value="1"/>
</dbReference>
<evidence type="ECO:0000313" key="3">
    <source>
        <dbReference type="Proteomes" id="UP001203687"/>
    </source>
</evidence>
<keyword evidence="1" id="KW-0732">Signal</keyword>
<dbReference type="InterPro" id="IPR026341">
    <property type="entry name" value="T9SS_type_B"/>
</dbReference>
<dbReference type="RefSeq" id="WP_248413478.1">
    <property type="nucleotide sequence ID" value="NZ_JALPQF010000013.1"/>
</dbReference>
<feature type="chain" id="PRO_5045641276" evidence="1">
    <location>
        <begin position="22"/>
        <end position="1614"/>
    </location>
</feature>
<keyword evidence="3" id="KW-1185">Reference proteome</keyword>
<name>A0ABT0HB68_9FLAO</name>
<gene>
    <name evidence="2" type="ORF">MUY34_13360</name>
</gene>
<organism evidence="2 3">
    <name type="scientific">Psychroserpens algicola</name>
    <dbReference type="NCBI Taxonomy" id="1719034"/>
    <lineage>
        <taxon>Bacteria</taxon>
        <taxon>Pseudomonadati</taxon>
        <taxon>Bacteroidota</taxon>
        <taxon>Flavobacteriia</taxon>
        <taxon>Flavobacteriales</taxon>
        <taxon>Flavobacteriaceae</taxon>
        <taxon>Psychroserpens</taxon>
    </lineage>
</organism>
<dbReference type="NCBIfam" id="NF038133">
    <property type="entry name" value="choice_anch_L"/>
    <property type="match status" value="1"/>
</dbReference>